<organism evidence="1">
    <name type="scientific">human gut metagenome</name>
    <dbReference type="NCBI Taxonomy" id="408170"/>
    <lineage>
        <taxon>unclassified sequences</taxon>
        <taxon>metagenomes</taxon>
        <taxon>organismal metagenomes</taxon>
    </lineage>
</organism>
<dbReference type="AlphaFoldDB" id="K1UNN6"/>
<proteinExistence type="predicted"/>
<comment type="caution">
    <text evidence="1">The sequence shown here is derived from an EMBL/GenBank/DDBJ whole genome shotgun (WGS) entry which is preliminary data.</text>
</comment>
<reference evidence="1" key="1">
    <citation type="journal article" date="2013" name="Environ. Microbiol.">
        <title>Microbiota from the distal guts of lean and obese adolescents exhibit partial functional redundancy besides clear differences in community structure.</title>
        <authorList>
            <person name="Ferrer M."/>
            <person name="Ruiz A."/>
            <person name="Lanza F."/>
            <person name="Haange S.B."/>
            <person name="Oberbach A."/>
            <person name="Till H."/>
            <person name="Bargiela R."/>
            <person name="Campoy C."/>
            <person name="Segura M.T."/>
            <person name="Richter M."/>
            <person name="von Bergen M."/>
            <person name="Seifert J."/>
            <person name="Suarez A."/>
        </authorList>
    </citation>
    <scope>NUCLEOTIDE SEQUENCE</scope>
</reference>
<dbReference type="EMBL" id="AJWY01004204">
    <property type="protein sequence ID" value="EKC73046.1"/>
    <property type="molecule type" value="Genomic_DNA"/>
</dbReference>
<name>K1UNN6_9ZZZZ</name>
<accession>K1UNN6</accession>
<evidence type="ECO:0000313" key="1">
    <source>
        <dbReference type="EMBL" id="EKC73046.1"/>
    </source>
</evidence>
<protein>
    <submittedName>
        <fullName evidence="1">Uncharacterized protein</fullName>
    </submittedName>
</protein>
<gene>
    <name evidence="1" type="ORF">LEA_06423</name>
</gene>
<sequence>MNKIQKGECEMQLVNPLEQQNAVKTLYSEFVSPVCAKYGLTRIELDILLFLANNTRYDTASDIVEVVFLVKISGVGGNQKYWKPAAACGGNTSWKIAKPPTCACVTPRSR</sequence>